<dbReference type="InterPro" id="IPR011335">
    <property type="entry name" value="Restrct_endonuc-II-like"/>
</dbReference>
<sequence length="129" mass="14542">MQRPVVYAARRLRKTMSLPEVLLWQRLRSRPHGLKFRKQHPIEPYIVDFFCSEAALVIEVDGIAHDMGGRPDYDERREALIRTRGFDVLHIAAKDILRDVDAAAASIVARAANPLHRPAAGPPPRSGED</sequence>
<dbReference type="PANTHER" id="PTHR38590:SF1">
    <property type="entry name" value="BLL0828 PROTEIN"/>
    <property type="match status" value="1"/>
</dbReference>
<keyword evidence="2" id="KW-0540">Nuclease</keyword>
<accession>A0A396RTK6</accession>
<dbReference type="GO" id="GO:0004519">
    <property type="term" value="F:endonuclease activity"/>
    <property type="evidence" value="ECO:0007669"/>
    <property type="project" value="UniProtKB-KW"/>
</dbReference>
<keyword evidence="2" id="KW-0378">Hydrolase</keyword>
<dbReference type="InterPro" id="IPR047216">
    <property type="entry name" value="Endonuclease_DUF559_bact"/>
</dbReference>
<dbReference type="RefSeq" id="WP_118863988.1">
    <property type="nucleotide sequence ID" value="NZ_QWLV01000003.1"/>
</dbReference>
<keyword evidence="2" id="KW-0255">Endonuclease</keyword>
<evidence type="ECO:0000313" key="3">
    <source>
        <dbReference type="Proteomes" id="UP000266693"/>
    </source>
</evidence>
<feature type="domain" description="DUF559" evidence="1">
    <location>
        <begin position="8"/>
        <end position="109"/>
    </location>
</feature>
<evidence type="ECO:0000313" key="2">
    <source>
        <dbReference type="EMBL" id="RHW17723.1"/>
    </source>
</evidence>
<dbReference type="OrthoDB" id="9798754at2"/>
<dbReference type="CDD" id="cd01038">
    <property type="entry name" value="Endonuclease_DUF559"/>
    <property type="match status" value="1"/>
</dbReference>
<proteinExistence type="predicted"/>
<protein>
    <submittedName>
        <fullName evidence="2">Endonuclease domain-containing protein</fullName>
    </submittedName>
</protein>
<dbReference type="InterPro" id="IPR007569">
    <property type="entry name" value="DUF559"/>
</dbReference>
<reference evidence="2 3" key="1">
    <citation type="submission" date="2018-08" db="EMBL/GenBank/DDBJ databases">
        <title>The multiple taxonomic identification of Sphingomonas gilva.</title>
        <authorList>
            <person name="Zhu D."/>
            <person name="Zheng S."/>
        </authorList>
    </citation>
    <scope>NUCLEOTIDE SEQUENCE [LARGE SCALE GENOMIC DNA]</scope>
    <source>
        <strain evidence="2 3">ZDH117</strain>
    </source>
</reference>
<dbReference type="Gene3D" id="3.40.960.10">
    <property type="entry name" value="VSR Endonuclease"/>
    <property type="match status" value="1"/>
</dbReference>
<dbReference type="PANTHER" id="PTHR38590">
    <property type="entry name" value="BLL0828 PROTEIN"/>
    <property type="match status" value="1"/>
</dbReference>
<evidence type="ECO:0000259" key="1">
    <source>
        <dbReference type="Pfam" id="PF04480"/>
    </source>
</evidence>
<dbReference type="Proteomes" id="UP000266693">
    <property type="component" value="Unassembled WGS sequence"/>
</dbReference>
<name>A0A396RTK6_9SPHN</name>
<dbReference type="Pfam" id="PF04480">
    <property type="entry name" value="DUF559"/>
    <property type="match status" value="1"/>
</dbReference>
<dbReference type="EMBL" id="QWLV01000003">
    <property type="protein sequence ID" value="RHW17723.1"/>
    <property type="molecule type" value="Genomic_DNA"/>
</dbReference>
<organism evidence="2 3">
    <name type="scientific">Sphingomonas gilva</name>
    <dbReference type="NCBI Taxonomy" id="2305907"/>
    <lineage>
        <taxon>Bacteria</taxon>
        <taxon>Pseudomonadati</taxon>
        <taxon>Pseudomonadota</taxon>
        <taxon>Alphaproteobacteria</taxon>
        <taxon>Sphingomonadales</taxon>
        <taxon>Sphingomonadaceae</taxon>
        <taxon>Sphingomonas</taxon>
    </lineage>
</organism>
<comment type="caution">
    <text evidence="2">The sequence shown here is derived from an EMBL/GenBank/DDBJ whole genome shotgun (WGS) entry which is preliminary data.</text>
</comment>
<keyword evidence="3" id="KW-1185">Reference proteome</keyword>
<dbReference type="SUPFAM" id="SSF52980">
    <property type="entry name" value="Restriction endonuclease-like"/>
    <property type="match status" value="1"/>
</dbReference>
<dbReference type="AlphaFoldDB" id="A0A396RTK6"/>
<gene>
    <name evidence="2" type="ORF">D1610_09840</name>
</gene>